<dbReference type="InterPro" id="IPR008906">
    <property type="entry name" value="HATC_C_dom"/>
</dbReference>
<keyword evidence="5" id="KW-0539">Nucleus</keyword>
<dbReference type="GO" id="GO:0008270">
    <property type="term" value="F:zinc ion binding"/>
    <property type="evidence" value="ECO:0007669"/>
    <property type="project" value="UniProtKB-KW"/>
</dbReference>
<dbReference type="InterPro" id="IPR052035">
    <property type="entry name" value="ZnF_BED_domain_contain"/>
</dbReference>
<evidence type="ECO:0000256" key="1">
    <source>
        <dbReference type="ARBA" id="ARBA00004123"/>
    </source>
</evidence>
<evidence type="ECO:0000256" key="2">
    <source>
        <dbReference type="ARBA" id="ARBA00022723"/>
    </source>
</evidence>
<accession>A0AAD6CXL9</accession>
<dbReference type="EMBL" id="JAQIZZ010000004">
    <property type="protein sequence ID" value="KAJ5543862.1"/>
    <property type="molecule type" value="Genomic_DNA"/>
</dbReference>
<keyword evidence="2" id="KW-0479">Metal-binding</keyword>
<keyword evidence="3" id="KW-0863">Zinc-finger</keyword>
<dbReference type="GO" id="GO:0005634">
    <property type="term" value="C:nucleus"/>
    <property type="evidence" value="ECO:0007669"/>
    <property type="project" value="UniProtKB-SubCell"/>
</dbReference>
<keyword evidence="4" id="KW-0862">Zinc</keyword>
<evidence type="ECO:0000313" key="8">
    <source>
        <dbReference type="Proteomes" id="UP001220324"/>
    </source>
</evidence>
<proteinExistence type="predicted"/>
<dbReference type="SUPFAM" id="SSF53098">
    <property type="entry name" value="Ribonuclease H-like"/>
    <property type="match status" value="1"/>
</dbReference>
<evidence type="ECO:0000313" key="7">
    <source>
        <dbReference type="EMBL" id="KAJ5543862.1"/>
    </source>
</evidence>
<evidence type="ECO:0000256" key="3">
    <source>
        <dbReference type="ARBA" id="ARBA00022771"/>
    </source>
</evidence>
<dbReference type="Proteomes" id="UP001220324">
    <property type="component" value="Unassembled WGS sequence"/>
</dbReference>
<dbReference type="Pfam" id="PF05699">
    <property type="entry name" value="Dimer_Tnp_hAT"/>
    <property type="match status" value="1"/>
</dbReference>
<dbReference type="InterPro" id="IPR012337">
    <property type="entry name" value="RNaseH-like_sf"/>
</dbReference>
<comment type="caution">
    <text evidence="7">The sequence shown here is derived from an EMBL/GenBank/DDBJ whole genome shotgun (WGS) entry which is preliminary data.</text>
</comment>
<evidence type="ECO:0000259" key="6">
    <source>
        <dbReference type="Pfam" id="PF05699"/>
    </source>
</evidence>
<evidence type="ECO:0000256" key="5">
    <source>
        <dbReference type="ARBA" id="ARBA00023242"/>
    </source>
</evidence>
<gene>
    <name evidence="7" type="ORF">N7494_005141</name>
</gene>
<dbReference type="AlphaFoldDB" id="A0AAD6CXL9"/>
<reference evidence="7 8" key="1">
    <citation type="journal article" date="2023" name="IMA Fungus">
        <title>Comparative genomic study of the Penicillium genus elucidates a diverse pangenome and 15 lateral gene transfer events.</title>
        <authorList>
            <person name="Petersen C."/>
            <person name="Sorensen T."/>
            <person name="Nielsen M.R."/>
            <person name="Sondergaard T.E."/>
            <person name="Sorensen J.L."/>
            <person name="Fitzpatrick D.A."/>
            <person name="Frisvad J.C."/>
            <person name="Nielsen K.L."/>
        </authorList>
    </citation>
    <scope>NUCLEOTIDE SEQUENCE [LARGE SCALE GENOMIC DNA]</scope>
    <source>
        <strain evidence="7 8">IBT 35679</strain>
    </source>
</reference>
<comment type="subcellular location">
    <subcellularLocation>
        <location evidence="1">Nucleus</location>
    </subcellularLocation>
</comment>
<name>A0AAD6CXL9_9EURO</name>
<protein>
    <recommendedName>
        <fullName evidence="6">HAT C-terminal dimerisation domain-containing protein</fullName>
    </recommendedName>
</protein>
<dbReference type="PANTHER" id="PTHR46481">
    <property type="entry name" value="ZINC FINGER BED DOMAIN-CONTAINING PROTEIN 4"/>
    <property type="match status" value="1"/>
</dbReference>
<feature type="domain" description="HAT C-terminal dimerisation" evidence="6">
    <location>
        <begin position="499"/>
        <end position="561"/>
    </location>
</feature>
<sequence length="640" mass="72640">MGGPSSGRFGPQHSIQKHFTAPTVGEHARSRDWVQCKHCKKVSRHHITRQKKHLEDECPGYRMARESNSQLPINFAASSKRQLDRLCGKAIYTGARPFALFDSDAMQEFIHALNPTYHTPDRGSIADRILQENYEEVQQKMLADLRGTEYINVSFDESTNIVGHRIMVMTLITPKCSWLYCLEDMQEKRLDARGIADWVHGKLTKFLSDLNQGGAPDFSCLNSFSTDTCSTMRLAWETLRLKPELKHIFFIPCDSHGIQLIFKDLLEGHDNQLIREVFEGAGTVVSFFHRSPLEYARLRKKQIECYGGPKSLIASCITRWGTQYDLLHSVTRSQEALREWAKSFLPLSKSTIAQKVKNTLTDPTFWVHIFELLTLLRPLHLAQKESEANNVDIMGVVDRWIGIESHLLAHVKTSSFCQELEYYLSAAGWRDRIEKQLTPLHWLAYFLDHRRLDKVFLGDRKDRVHVLLKGLSPEGKLLRDFLLFRHKRGAFSTADYAEKDPSTFWLIMADEAPSLSLLAHRLFNTVANSAAAERSFSEMNAQHTKTRNRLAAAQVAKLVFVSMNDRALQGLHPATGHEDGEEFEYSLLALENAEMEKTMRLKDVLGAKVALGDSGVMSCSDAGEVNEVVLGKRPCPFPAP</sequence>
<keyword evidence="8" id="KW-1185">Reference proteome</keyword>
<evidence type="ECO:0000256" key="4">
    <source>
        <dbReference type="ARBA" id="ARBA00022833"/>
    </source>
</evidence>
<dbReference type="PANTHER" id="PTHR46481:SF10">
    <property type="entry name" value="ZINC FINGER BED DOMAIN-CONTAINING PROTEIN 39"/>
    <property type="match status" value="1"/>
</dbReference>
<dbReference type="GO" id="GO:0046983">
    <property type="term" value="F:protein dimerization activity"/>
    <property type="evidence" value="ECO:0007669"/>
    <property type="project" value="InterPro"/>
</dbReference>
<organism evidence="7 8">
    <name type="scientific">Penicillium frequentans</name>
    <dbReference type="NCBI Taxonomy" id="3151616"/>
    <lineage>
        <taxon>Eukaryota</taxon>
        <taxon>Fungi</taxon>
        <taxon>Dikarya</taxon>
        <taxon>Ascomycota</taxon>
        <taxon>Pezizomycotina</taxon>
        <taxon>Eurotiomycetes</taxon>
        <taxon>Eurotiomycetidae</taxon>
        <taxon>Eurotiales</taxon>
        <taxon>Aspergillaceae</taxon>
        <taxon>Penicillium</taxon>
    </lineage>
</organism>